<dbReference type="InterPro" id="IPR010870">
    <property type="entry name" value="Porin_O/P"/>
</dbReference>
<sequence length="373" mass="42707">KWYFYGDFDFGGGKFHQRNLFVRYFLKNDEQSSKSIKFGYYAEPFSMNLNTSEYAMKFMNRPSSVNALGNFRALGITYKYFNNRFFSDQGLFTEDVLEQKKPAGNQSWNLTGRYVYLPISNSDMTLHLGGSLRYRQINGGELINEGKTLKTNLSIASPLELGIDHNNSFVNADVPWAKNLYKAGFEALLKTPKFFIRGEYVIQKVKKQRPDKELFEAQLGGIWSWTTLESWQKANPLGDSHFDGGYVEVGYLLNNKSKYKYNKEFALISGNYDEGTLEAVARYNYTNLNDIAPGDVFLKGKDKFYPNGNITDYPNESLTIAGGRVHSATVGLNYTFNRHAILSAGYTYSHLDNPYFPNDKNFHSVQARMMFSF</sequence>
<evidence type="ECO:0000313" key="2">
    <source>
        <dbReference type="Proteomes" id="UP001207440"/>
    </source>
</evidence>
<dbReference type="InterPro" id="IPR023614">
    <property type="entry name" value="Porin_dom_sf"/>
</dbReference>
<dbReference type="Gene3D" id="2.40.160.10">
    <property type="entry name" value="Porin"/>
    <property type="match status" value="1"/>
</dbReference>
<gene>
    <name evidence="1" type="ORF">OKE68_11280</name>
</gene>
<dbReference type="RefSeq" id="WP_262990796.1">
    <property type="nucleotide sequence ID" value="NZ_JAOTLM010000113.1"/>
</dbReference>
<reference evidence="1" key="1">
    <citation type="submission" date="2022-10" db="EMBL/GenBank/DDBJ databases">
        <title>Sifting through the core-genome to identify putative cross-protective antigens against Riemerella anatipestifer.</title>
        <authorList>
            <person name="Zheng X."/>
            <person name="Zhang W."/>
        </authorList>
    </citation>
    <scope>NUCLEOTIDE SEQUENCE</scope>
    <source>
        <strain evidence="1">ZWRA178</strain>
    </source>
</reference>
<protein>
    <submittedName>
        <fullName evidence="1">Porin</fullName>
    </submittedName>
</protein>
<dbReference type="EMBL" id="JAOZYT010000118">
    <property type="protein sequence ID" value="MCW0524888.1"/>
    <property type="molecule type" value="Genomic_DNA"/>
</dbReference>
<proteinExistence type="predicted"/>
<comment type="caution">
    <text evidence="1">The sequence shown here is derived from an EMBL/GenBank/DDBJ whole genome shotgun (WGS) entry which is preliminary data.</text>
</comment>
<dbReference type="SUPFAM" id="SSF56935">
    <property type="entry name" value="Porins"/>
    <property type="match status" value="1"/>
</dbReference>
<dbReference type="AlphaFoldDB" id="A0AAP3F092"/>
<name>A0AAP3F092_RIEAN</name>
<organism evidence="1 2">
    <name type="scientific">Riemerella anatipestifer</name>
    <name type="common">Moraxella anatipestifer</name>
    <dbReference type="NCBI Taxonomy" id="34085"/>
    <lineage>
        <taxon>Bacteria</taxon>
        <taxon>Pseudomonadati</taxon>
        <taxon>Bacteroidota</taxon>
        <taxon>Flavobacteriia</taxon>
        <taxon>Flavobacteriales</taxon>
        <taxon>Weeksellaceae</taxon>
        <taxon>Riemerella</taxon>
    </lineage>
</organism>
<evidence type="ECO:0000313" key="1">
    <source>
        <dbReference type="EMBL" id="MCW0524888.1"/>
    </source>
</evidence>
<dbReference type="Pfam" id="PF07396">
    <property type="entry name" value="Porin_O_P"/>
    <property type="match status" value="1"/>
</dbReference>
<accession>A0AAP3F092</accession>
<dbReference type="Proteomes" id="UP001207440">
    <property type="component" value="Unassembled WGS sequence"/>
</dbReference>
<feature type="non-terminal residue" evidence="1">
    <location>
        <position position="1"/>
    </location>
</feature>